<keyword evidence="3" id="KW-0326">Glycosidase</keyword>
<gene>
    <name evidence="5" type="ORF">RJ640_001602</name>
</gene>
<comment type="caution">
    <text evidence="5">The sequence shown here is derived from an EMBL/GenBank/DDBJ whole genome shotgun (WGS) entry which is preliminary data.</text>
</comment>
<dbReference type="Proteomes" id="UP001187471">
    <property type="component" value="Unassembled WGS sequence"/>
</dbReference>
<protein>
    <recommendedName>
        <fullName evidence="7">Beta-glucosidase</fullName>
    </recommendedName>
</protein>
<dbReference type="GO" id="GO:0005975">
    <property type="term" value="P:carbohydrate metabolic process"/>
    <property type="evidence" value="ECO:0007669"/>
    <property type="project" value="InterPro"/>
</dbReference>
<evidence type="ECO:0000256" key="1">
    <source>
        <dbReference type="ARBA" id="ARBA00010838"/>
    </source>
</evidence>
<dbReference type="InterPro" id="IPR001360">
    <property type="entry name" value="Glyco_hydro_1"/>
</dbReference>
<dbReference type="PANTHER" id="PTHR10353:SF137">
    <property type="entry name" value="MYROSINASE 3-RELATED"/>
    <property type="match status" value="1"/>
</dbReference>
<dbReference type="Pfam" id="PF00232">
    <property type="entry name" value="Glyco_hydro_1"/>
    <property type="match status" value="2"/>
</dbReference>
<dbReference type="SUPFAM" id="SSF51445">
    <property type="entry name" value="(Trans)glycosidases"/>
    <property type="match status" value="1"/>
</dbReference>
<dbReference type="PRINTS" id="PR00131">
    <property type="entry name" value="GLHYDRLASE1"/>
</dbReference>
<keyword evidence="2" id="KW-0378">Hydrolase</keyword>
<accession>A0AA88U4G9</accession>
<dbReference type="PANTHER" id="PTHR10353">
    <property type="entry name" value="GLYCOSYL HYDROLASE"/>
    <property type="match status" value="1"/>
</dbReference>
<dbReference type="GO" id="GO:0008422">
    <property type="term" value="F:beta-glucosidase activity"/>
    <property type="evidence" value="ECO:0007669"/>
    <property type="project" value="TreeGrafter"/>
</dbReference>
<dbReference type="Gene3D" id="3.20.20.80">
    <property type="entry name" value="Glycosidases"/>
    <property type="match status" value="2"/>
</dbReference>
<reference evidence="5" key="1">
    <citation type="submission" date="2022-12" db="EMBL/GenBank/DDBJ databases">
        <title>Draft genome assemblies for two species of Escallonia (Escalloniales).</title>
        <authorList>
            <person name="Chanderbali A."/>
            <person name="Dervinis C."/>
            <person name="Anghel I."/>
            <person name="Soltis D."/>
            <person name="Soltis P."/>
            <person name="Zapata F."/>
        </authorList>
    </citation>
    <scope>NUCLEOTIDE SEQUENCE</scope>
    <source>
        <strain evidence="5">UCBG92.1500</strain>
        <tissue evidence="5">Leaf</tissue>
    </source>
</reference>
<dbReference type="EMBL" id="JAVXUO010002753">
    <property type="protein sequence ID" value="KAK2970125.1"/>
    <property type="molecule type" value="Genomic_DNA"/>
</dbReference>
<feature type="non-terminal residue" evidence="5">
    <location>
        <position position="1"/>
    </location>
</feature>
<evidence type="ECO:0000313" key="6">
    <source>
        <dbReference type="Proteomes" id="UP001187471"/>
    </source>
</evidence>
<sequence>AHFRDYAELCFWEFGDRVKHWVTFNEPSSLSIFGYVTGVLAPGRGVTSPKHIKGPLHHHRLSVWHESLWEFHNGEVTENGDPGVEPYKPMITPSEHKNIIGFIQESQQGKIGIVLMSSWVEPLKEGNSKDISASQRALDFNLGWFMGPLTNGEYPPTMTNRVGNRLPRFSTAEMNLVKDQRDGVDIGPKGAWFYSYPVGIQKLLEYIKAKYGNLVLYVTENGFDEVDTGLPVSESRFDKRRIEYHQAHLQYLSKAIKDGKVNVKGYFTWSLLDNFEWSQGYTVRFGLVRVDFKNGLKRYPKSSATWLMKFLKGEAGAPKIK</sequence>
<proteinExistence type="inferred from homology"/>
<keyword evidence="6" id="KW-1185">Reference proteome</keyword>
<dbReference type="InterPro" id="IPR017853">
    <property type="entry name" value="GH"/>
</dbReference>
<evidence type="ECO:0000313" key="5">
    <source>
        <dbReference type="EMBL" id="KAK2970125.1"/>
    </source>
</evidence>
<evidence type="ECO:0000256" key="3">
    <source>
        <dbReference type="ARBA" id="ARBA00023295"/>
    </source>
</evidence>
<evidence type="ECO:0000256" key="4">
    <source>
        <dbReference type="RuleBase" id="RU003690"/>
    </source>
</evidence>
<evidence type="ECO:0008006" key="7">
    <source>
        <dbReference type="Google" id="ProtNLM"/>
    </source>
</evidence>
<organism evidence="5 6">
    <name type="scientific">Escallonia rubra</name>
    <dbReference type="NCBI Taxonomy" id="112253"/>
    <lineage>
        <taxon>Eukaryota</taxon>
        <taxon>Viridiplantae</taxon>
        <taxon>Streptophyta</taxon>
        <taxon>Embryophyta</taxon>
        <taxon>Tracheophyta</taxon>
        <taxon>Spermatophyta</taxon>
        <taxon>Magnoliopsida</taxon>
        <taxon>eudicotyledons</taxon>
        <taxon>Gunneridae</taxon>
        <taxon>Pentapetalae</taxon>
        <taxon>asterids</taxon>
        <taxon>campanulids</taxon>
        <taxon>Escalloniales</taxon>
        <taxon>Escalloniaceae</taxon>
        <taxon>Escallonia</taxon>
    </lineage>
</organism>
<name>A0AA88U4G9_9ASTE</name>
<evidence type="ECO:0000256" key="2">
    <source>
        <dbReference type="ARBA" id="ARBA00022801"/>
    </source>
</evidence>
<comment type="similarity">
    <text evidence="1 4">Belongs to the glycosyl hydrolase 1 family.</text>
</comment>
<dbReference type="AlphaFoldDB" id="A0AA88U4G9"/>